<dbReference type="HOGENOM" id="CLU_3175393_0_0_1"/>
<dbReference type="AlphaFoldDB" id="J7S6M3"/>
<evidence type="ECO:0000313" key="3">
    <source>
        <dbReference type="Proteomes" id="UP000006352"/>
    </source>
</evidence>
<accession>J7S6M3</accession>
<sequence>MVGLAEVTQSNRSSTRGIGSPDFLLTKKKGDAMGNFDRQIILSEFNC</sequence>
<dbReference type="InParanoid" id="J7S6M3"/>
<dbReference type="RefSeq" id="XP_012177215.1">
    <property type="nucleotide sequence ID" value="XM_012321825.1"/>
</dbReference>
<dbReference type="GeneID" id="24102094"/>
<name>J7S6M3_9APHY</name>
<reference evidence="2 3" key="1">
    <citation type="journal article" date="2012" name="Appl. Environ. Microbiol.">
        <title>Short-read sequencing for genomic analysis of the brown rot fungus Fibroporia radiculosa.</title>
        <authorList>
            <person name="Tang J.D."/>
            <person name="Perkins A.D."/>
            <person name="Sonstegard T.S."/>
            <person name="Schroeder S.G."/>
            <person name="Burgess S.C."/>
            <person name="Diehl S.V."/>
        </authorList>
    </citation>
    <scope>NUCLEOTIDE SEQUENCE [LARGE SCALE GENOMIC DNA]</scope>
    <source>
        <strain evidence="2 3">TFFH 294</strain>
    </source>
</reference>
<protein>
    <submittedName>
        <fullName evidence="2">Uncharacterized protein</fullName>
    </submittedName>
</protein>
<feature type="compositionally biased region" description="Polar residues" evidence="1">
    <location>
        <begin position="7"/>
        <end position="17"/>
    </location>
</feature>
<feature type="region of interest" description="Disordered" evidence="1">
    <location>
        <begin position="1"/>
        <end position="20"/>
    </location>
</feature>
<gene>
    <name evidence="2" type="ORF">FIBRA_09535</name>
</gene>
<evidence type="ECO:0000256" key="1">
    <source>
        <dbReference type="SAM" id="MobiDB-lite"/>
    </source>
</evidence>
<dbReference type="EMBL" id="HE797688">
    <property type="protein sequence ID" value="CCM07194.1"/>
    <property type="molecule type" value="Genomic_DNA"/>
</dbReference>
<dbReference type="Proteomes" id="UP000006352">
    <property type="component" value="Unassembled WGS sequence"/>
</dbReference>
<keyword evidence="3" id="KW-1185">Reference proteome</keyword>
<organism evidence="2 3">
    <name type="scientific">Fibroporia radiculosa</name>
    <dbReference type="NCBI Taxonomy" id="599839"/>
    <lineage>
        <taxon>Eukaryota</taxon>
        <taxon>Fungi</taxon>
        <taxon>Dikarya</taxon>
        <taxon>Basidiomycota</taxon>
        <taxon>Agaricomycotina</taxon>
        <taxon>Agaricomycetes</taxon>
        <taxon>Polyporales</taxon>
        <taxon>Fibroporiaceae</taxon>
        <taxon>Fibroporia</taxon>
    </lineage>
</organism>
<evidence type="ECO:0000313" key="2">
    <source>
        <dbReference type="EMBL" id="CCM07194.1"/>
    </source>
</evidence>
<proteinExistence type="predicted"/>